<evidence type="ECO:0000313" key="9">
    <source>
        <dbReference type="EnsemblMetazoa" id="G6792.2:cds"/>
    </source>
</evidence>
<dbReference type="Gene3D" id="2.40.10.500">
    <property type="match status" value="1"/>
</dbReference>
<evidence type="ECO:0000256" key="6">
    <source>
        <dbReference type="SAM" id="MobiDB-lite"/>
    </source>
</evidence>
<dbReference type="Gene3D" id="2.120.10.30">
    <property type="entry name" value="TolB, C-terminal domain"/>
    <property type="match status" value="1"/>
</dbReference>
<dbReference type="EnsemblMetazoa" id="G6792.2">
    <property type="protein sequence ID" value="G6792.2:cds"/>
    <property type="gene ID" value="G6792"/>
</dbReference>
<dbReference type="InterPro" id="IPR047153">
    <property type="entry name" value="TRIM45/56/19-like"/>
</dbReference>
<dbReference type="Pfam" id="PF00643">
    <property type="entry name" value="zf-B_box"/>
    <property type="match status" value="1"/>
</dbReference>
<proteinExistence type="predicted"/>
<evidence type="ECO:0000256" key="5">
    <source>
        <dbReference type="PROSITE-ProRule" id="PRU00024"/>
    </source>
</evidence>
<feature type="compositionally biased region" description="Acidic residues" evidence="6">
    <location>
        <begin position="432"/>
        <end position="458"/>
    </location>
</feature>
<feature type="domain" description="B box-type" evidence="8">
    <location>
        <begin position="98"/>
        <end position="141"/>
    </location>
</feature>
<dbReference type="SUPFAM" id="SSF57850">
    <property type="entry name" value="RING/U-box"/>
    <property type="match status" value="1"/>
</dbReference>
<evidence type="ECO:0000259" key="8">
    <source>
        <dbReference type="PROSITE" id="PS50119"/>
    </source>
</evidence>
<dbReference type="InterPro" id="IPR017907">
    <property type="entry name" value="Znf_RING_CS"/>
</dbReference>
<dbReference type="InterPro" id="IPR000315">
    <property type="entry name" value="Znf_B-box"/>
</dbReference>
<protein>
    <recommendedName>
        <fullName evidence="11">Tripartite motif-containing protein 56</fullName>
    </recommendedName>
</protein>
<evidence type="ECO:0008006" key="11">
    <source>
        <dbReference type="Google" id="ProtNLM"/>
    </source>
</evidence>
<evidence type="ECO:0000256" key="2">
    <source>
        <dbReference type="ARBA" id="ARBA00022723"/>
    </source>
</evidence>
<dbReference type="SMART" id="SM00336">
    <property type="entry name" value="BBOX"/>
    <property type="match status" value="2"/>
</dbReference>
<reference evidence="9" key="1">
    <citation type="submission" date="2022-08" db="UniProtKB">
        <authorList>
            <consortium name="EnsemblMetazoa"/>
        </authorList>
    </citation>
    <scope>IDENTIFICATION</scope>
    <source>
        <strain evidence="9">05x7-T-G4-1.051#20</strain>
    </source>
</reference>
<dbReference type="InterPro" id="IPR027370">
    <property type="entry name" value="Znf-RING_euk"/>
</dbReference>
<keyword evidence="2" id="KW-0479">Metal-binding</keyword>
<feature type="domain" description="RING-type" evidence="7">
    <location>
        <begin position="16"/>
        <end position="58"/>
    </location>
</feature>
<dbReference type="PANTHER" id="PTHR25462">
    <property type="entry name" value="BONUS, ISOFORM C-RELATED"/>
    <property type="match status" value="1"/>
</dbReference>
<evidence type="ECO:0000259" key="7">
    <source>
        <dbReference type="PROSITE" id="PS50089"/>
    </source>
</evidence>
<feature type="region of interest" description="Disordered" evidence="6">
    <location>
        <begin position="385"/>
        <end position="478"/>
    </location>
</feature>
<dbReference type="SUPFAM" id="SSF63829">
    <property type="entry name" value="Calcium-dependent phosphotriesterase"/>
    <property type="match status" value="1"/>
</dbReference>
<dbReference type="PANTHER" id="PTHR25462:SF296">
    <property type="entry name" value="MEIOTIC P26, ISOFORM F"/>
    <property type="match status" value="1"/>
</dbReference>
<evidence type="ECO:0000256" key="4">
    <source>
        <dbReference type="ARBA" id="ARBA00022833"/>
    </source>
</evidence>
<dbReference type="Pfam" id="PF13445">
    <property type="entry name" value="zf-RING_UBOX"/>
    <property type="match status" value="1"/>
</dbReference>
<dbReference type="PROSITE" id="PS00518">
    <property type="entry name" value="ZF_RING_1"/>
    <property type="match status" value="1"/>
</dbReference>
<dbReference type="Proteomes" id="UP000005408">
    <property type="component" value="Unassembled WGS sequence"/>
</dbReference>
<dbReference type="Gene3D" id="3.30.40.10">
    <property type="entry name" value="Zinc/RING finger domain, C3HC4 (zinc finger)"/>
    <property type="match status" value="1"/>
</dbReference>
<dbReference type="OrthoDB" id="6146105at2759"/>
<feature type="compositionally biased region" description="Basic and acidic residues" evidence="6">
    <location>
        <begin position="395"/>
        <end position="415"/>
    </location>
</feature>
<name>A0A8W8NFZ2_MAGGI</name>
<dbReference type="InterPro" id="IPR011042">
    <property type="entry name" value="6-blade_b-propeller_TolB-like"/>
</dbReference>
<dbReference type="SMART" id="SM00184">
    <property type="entry name" value="RING"/>
    <property type="match status" value="2"/>
</dbReference>
<keyword evidence="4" id="KW-0862">Zinc</keyword>
<evidence type="ECO:0000313" key="10">
    <source>
        <dbReference type="Proteomes" id="UP000005408"/>
    </source>
</evidence>
<dbReference type="Gene3D" id="3.30.160.60">
    <property type="entry name" value="Classic Zinc Finger"/>
    <property type="match status" value="1"/>
</dbReference>
<sequence length="750" mass="84613">MAEALNRTERDFLLNCGICGGRFTDPRILDCLHSFCKECLVIKQEQATKNDVVICELCGTHTLLSNDSIDSLTTNIFVTNIGRVEEITNSNCSFYCTFCEDQGDSEEASSRCLTCGDWLCLACAGRHCGTTVTKRHKVVTLDDVRVDPQHRPELRKLYESKCISHNEKLRKFCSKCETPVCSECEHSDHKKHTIKPLDDVVEEVQNNLSNALEMYKDLEECDGESDMQMAKRFQEVTNKEKTLLQIVHSARERLIQEIQQQATAAELAISQPFEAVKMLLSESMELEKKRSESTQKSRLFCEKLQQEGLNGECLHFRDLLQRVKKGDRKRAQLEFPPMPEINVKVNELSLPKIFSVSVSEQRPVSPVEIPRVRSPVVTTGSVNERLQENLWSRQRGNDAEHIPPEARGDKPKTDFPQRGAEGDVYQSHPQEVEFEGSADEDSDVEETEDEDDLLDTSDNDQMSNDAENNAIRPPFNVPVVPRKSAKTVDDEDIIATLNVNVHRTIPLSIQIDQTPPEIFDISWLTDTEFAVGDKANQRIKVFGDDGTFLWQKDIQEGLIERIACVDGVVASDFPSGVHLDTRHDSFQKIYYQCTVKRTNPYPIAKTNGKEVIIGNADFPELRCYTKNGKRIRYLSLGKKLKINYIAQDENKAFLFTEKDSTIVKKFQEGQGISKFFEGLPGWVPEGVATDSENNVYVSDSASSDIVKLSPQGKLLGVLGVHPTSPRGMSISRQNQLLVCDGEGRAWLMHI</sequence>
<keyword evidence="10" id="KW-1185">Reference proteome</keyword>
<accession>A0A8W8NFZ2</accession>
<dbReference type="EnsemblMetazoa" id="G6792.1">
    <property type="protein sequence ID" value="G6792.1:cds"/>
    <property type="gene ID" value="G6792"/>
</dbReference>
<dbReference type="InterPro" id="IPR013083">
    <property type="entry name" value="Znf_RING/FYVE/PHD"/>
</dbReference>
<dbReference type="PROSITE" id="PS50119">
    <property type="entry name" value="ZF_BBOX"/>
    <property type="match status" value="2"/>
</dbReference>
<feature type="domain" description="B box-type" evidence="8">
    <location>
        <begin position="162"/>
        <end position="197"/>
    </location>
</feature>
<keyword evidence="1" id="KW-0597">Phosphoprotein</keyword>
<keyword evidence="3 5" id="KW-0863">Zinc-finger</keyword>
<dbReference type="AlphaFoldDB" id="A0A8W8NFZ2"/>
<organism evidence="9 10">
    <name type="scientific">Magallana gigas</name>
    <name type="common">Pacific oyster</name>
    <name type="synonym">Crassostrea gigas</name>
    <dbReference type="NCBI Taxonomy" id="29159"/>
    <lineage>
        <taxon>Eukaryota</taxon>
        <taxon>Metazoa</taxon>
        <taxon>Spiralia</taxon>
        <taxon>Lophotrochozoa</taxon>
        <taxon>Mollusca</taxon>
        <taxon>Bivalvia</taxon>
        <taxon>Autobranchia</taxon>
        <taxon>Pteriomorphia</taxon>
        <taxon>Ostreida</taxon>
        <taxon>Ostreoidea</taxon>
        <taxon>Ostreidae</taxon>
        <taxon>Magallana</taxon>
    </lineage>
</organism>
<dbReference type="SUPFAM" id="SSF57845">
    <property type="entry name" value="B-box zinc-binding domain"/>
    <property type="match status" value="1"/>
</dbReference>
<evidence type="ECO:0000256" key="3">
    <source>
        <dbReference type="ARBA" id="ARBA00022771"/>
    </source>
</evidence>
<dbReference type="OMA" id="YESCESD"/>
<evidence type="ECO:0000256" key="1">
    <source>
        <dbReference type="ARBA" id="ARBA00022553"/>
    </source>
</evidence>
<feature type="compositionally biased region" description="Polar residues" evidence="6">
    <location>
        <begin position="385"/>
        <end position="394"/>
    </location>
</feature>
<dbReference type="PROSITE" id="PS50089">
    <property type="entry name" value="ZF_RING_2"/>
    <property type="match status" value="1"/>
</dbReference>
<dbReference type="GO" id="GO:0008270">
    <property type="term" value="F:zinc ion binding"/>
    <property type="evidence" value="ECO:0007669"/>
    <property type="project" value="UniProtKB-KW"/>
</dbReference>
<dbReference type="InterPro" id="IPR001841">
    <property type="entry name" value="Znf_RING"/>
</dbReference>